<evidence type="ECO:0000256" key="2">
    <source>
        <dbReference type="ARBA" id="ARBA00022692"/>
    </source>
</evidence>
<feature type="transmembrane region" description="Helical" evidence="5">
    <location>
        <begin position="233"/>
        <end position="253"/>
    </location>
</feature>
<dbReference type="Pfam" id="PF01925">
    <property type="entry name" value="TauE"/>
    <property type="match status" value="1"/>
</dbReference>
<accession>A0A840EIT2</accession>
<evidence type="ECO:0000313" key="9">
    <source>
        <dbReference type="EMBL" id="MCS4037181.1"/>
    </source>
</evidence>
<gene>
    <name evidence="6" type="ORF">GGP71_001986</name>
    <name evidence="7" type="ORF">GGP82_000874</name>
    <name evidence="8" type="ORF">GGP83_002599</name>
    <name evidence="10" type="ORF">GGP99_002957</name>
    <name evidence="9" type="ORF">GGQ01_002261</name>
</gene>
<feature type="transmembrane region" description="Helical" evidence="5">
    <location>
        <begin position="98"/>
        <end position="116"/>
    </location>
</feature>
<dbReference type="InterPro" id="IPR002781">
    <property type="entry name" value="TM_pro_TauE-like"/>
</dbReference>
<sequence length="254" mass="25981">MYTAWLGALLVGLVLGLLGSGGSILTVPVLVYLVGEPSKLAIAESLGIVALISLVGAIPLALRGRVSWRTVGWFGGPGIVGAYVGASLSQLMSGAVQLAIFAVVMLGAAVLMFRRTPSELVDEPDRAFWKVMVDGLGVGVLTGLVGVGGGFLIVPALVVLGGLSMHLAVGTSLAIIALKSVSGFVKYLDVMEAAGLSIHWDLVLVFSGIGIVGSFVGGRLGAYVPQARLKRGFAIFLVLMGIVILGQNVVAMVG</sequence>
<feature type="transmembrane region" description="Helical" evidence="5">
    <location>
        <begin position="6"/>
        <end position="34"/>
    </location>
</feature>
<dbReference type="EMBL" id="JANUBB010000011">
    <property type="protein sequence ID" value="MCS3952626.1"/>
    <property type="molecule type" value="Genomic_DNA"/>
</dbReference>
<dbReference type="OMA" id="ACLRIWR"/>
<dbReference type="PANTHER" id="PTHR43701">
    <property type="entry name" value="MEMBRANE TRANSPORTER PROTEIN MJ0441-RELATED"/>
    <property type="match status" value="1"/>
</dbReference>
<comment type="similarity">
    <text evidence="5">Belongs to the 4-toluene sulfonate uptake permease (TSUP) (TC 2.A.102) family.</text>
</comment>
<feature type="transmembrane region" description="Helical" evidence="5">
    <location>
        <begin position="167"/>
        <end position="188"/>
    </location>
</feature>
<dbReference type="EMBL" id="JANUBF010000014">
    <property type="protein sequence ID" value="MCS4037181.1"/>
    <property type="molecule type" value="Genomic_DNA"/>
</dbReference>
<dbReference type="Proteomes" id="UP001155034">
    <property type="component" value="Unassembled WGS sequence"/>
</dbReference>
<comment type="subcellular location">
    <subcellularLocation>
        <location evidence="5">Cell membrane</location>
        <topology evidence="5">Multi-pass membrane protein</topology>
    </subcellularLocation>
    <subcellularLocation>
        <location evidence="1">Membrane</location>
        <topology evidence="1">Multi-pass membrane protein</topology>
    </subcellularLocation>
</comment>
<evidence type="ECO:0000313" key="8">
    <source>
        <dbReference type="EMBL" id="MCS3952626.1"/>
    </source>
</evidence>
<evidence type="ECO:0000313" key="11">
    <source>
        <dbReference type="Proteomes" id="UP001155040"/>
    </source>
</evidence>
<keyword evidence="2 5" id="KW-0812">Transmembrane</keyword>
<evidence type="ECO:0000256" key="4">
    <source>
        <dbReference type="ARBA" id="ARBA00023136"/>
    </source>
</evidence>
<dbReference type="EMBL" id="JANUAU010000006">
    <property type="protein sequence ID" value="MCS3678056.1"/>
    <property type="molecule type" value="Genomic_DNA"/>
</dbReference>
<dbReference type="AlphaFoldDB" id="A0A840EIT2"/>
<evidence type="ECO:0000256" key="1">
    <source>
        <dbReference type="ARBA" id="ARBA00004141"/>
    </source>
</evidence>
<dbReference type="InterPro" id="IPR051598">
    <property type="entry name" value="TSUP/Inactive_protease-like"/>
</dbReference>
<keyword evidence="3 5" id="KW-1133">Transmembrane helix</keyword>
<dbReference type="GeneID" id="83727249"/>
<dbReference type="Proteomes" id="UP001155027">
    <property type="component" value="Unassembled WGS sequence"/>
</dbReference>
<comment type="caution">
    <text evidence="9">The sequence shown here is derived from an EMBL/GenBank/DDBJ whole genome shotgun (WGS) entry which is preliminary data.</text>
</comment>
<protein>
    <recommendedName>
        <fullName evidence="5">Probable membrane transporter protein</fullName>
    </recommendedName>
</protein>
<dbReference type="EMBL" id="JANTYZ010000002">
    <property type="protein sequence ID" value="MCS3864328.1"/>
    <property type="molecule type" value="Genomic_DNA"/>
</dbReference>
<dbReference type="Proteomes" id="UP001155010">
    <property type="component" value="Unassembled WGS sequence"/>
</dbReference>
<evidence type="ECO:0000313" key="7">
    <source>
        <dbReference type="EMBL" id="MCS3864328.1"/>
    </source>
</evidence>
<feature type="transmembrane region" description="Helical" evidence="5">
    <location>
        <begin position="136"/>
        <end position="160"/>
    </location>
</feature>
<keyword evidence="4 5" id="KW-0472">Membrane</keyword>
<dbReference type="Proteomes" id="UP001155110">
    <property type="component" value="Unassembled WGS sequence"/>
</dbReference>
<keyword evidence="5" id="KW-1003">Cell membrane</keyword>
<dbReference type="Proteomes" id="UP001155040">
    <property type="component" value="Unassembled WGS sequence"/>
</dbReference>
<dbReference type="GO" id="GO:0005886">
    <property type="term" value="C:plasma membrane"/>
    <property type="evidence" value="ECO:0007669"/>
    <property type="project" value="UniProtKB-SubCell"/>
</dbReference>
<dbReference type="RefSeq" id="WP_011403106.1">
    <property type="nucleotide sequence ID" value="NZ_CALTRV010000005.1"/>
</dbReference>
<evidence type="ECO:0000313" key="6">
    <source>
        <dbReference type="EMBL" id="MCS3678056.1"/>
    </source>
</evidence>
<evidence type="ECO:0000256" key="3">
    <source>
        <dbReference type="ARBA" id="ARBA00022989"/>
    </source>
</evidence>
<evidence type="ECO:0000313" key="10">
    <source>
        <dbReference type="EMBL" id="MCS4158971.1"/>
    </source>
</evidence>
<dbReference type="PANTHER" id="PTHR43701:SF2">
    <property type="entry name" value="MEMBRANE TRANSPORTER PROTEIN YJNA-RELATED"/>
    <property type="match status" value="1"/>
</dbReference>
<dbReference type="EMBL" id="JANTZM010000017">
    <property type="protein sequence ID" value="MCS4158971.1"/>
    <property type="molecule type" value="Genomic_DNA"/>
</dbReference>
<organism evidence="9 11">
    <name type="scientific">Salinibacter ruber</name>
    <dbReference type="NCBI Taxonomy" id="146919"/>
    <lineage>
        <taxon>Bacteria</taxon>
        <taxon>Pseudomonadati</taxon>
        <taxon>Rhodothermota</taxon>
        <taxon>Rhodothermia</taxon>
        <taxon>Rhodothermales</taxon>
        <taxon>Salinibacteraceae</taxon>
        <taxon>Salinibacter</taxon>
    </lineage>
</organism>
<feature type="transmembrane region" description="Helical" evidence="5">
    <location>
        <begin position="200"/>
        <end position="221"/>
    </location>
</feature>
<name>A0A840EIT2_9BACT</name>
<feature type="transmembrane region" description="Helical" evidence="5">
    <location>
        <begin position="41"/>
        <end position="62"/>
    </location>
</feature>
<proteinExistence type="inferred from homology"/>
<reference evidence="9" key="1">
    <citation type="submission" date="2022-08" db="EMBL/GenBank/DDBJ databases">
        <title>Genomic Encyclopedia of Type Strains, Phase V (KMG-V): Genome sequencing to study the core and pangenomes of soil and plant-associated prokaryotes.</title>
        <authorList>
            <person name="Whitman W."/>
        </authorList>
    </citation>
    <scope>NUCLEOTIDE SEQUENCE</scope>
    <source>
        <strain evidence="6">0</strain>
        <strain evidence="7">SP2016B</strain>
        <strain evidence="8">SP2017</strain>
        <strain evidence="10">SP3002</strain>
        <strain evidence="9">SP3012</strain>
    </source>
</reference>
<feature type="transmembrane region" description="Helical" evidence="5">
    <location>
        <begin position="68"/>
        <end position="86"/>
    </location>
</feature>
<evidence type="ECO:0000256" key="5">
    <source>
        <dbReference type="RuleBase" id="RU363041"/>
    </source>
</evidence>